<proteinExistence type="predicted"/>
<gene>
    <name evidence="2" type="ORF">EUTSA_v10028044mg</name>
</gene>
<protein>
    <submittedName>
        <fullName evidence="2">Uncharacterized protein</fullName>
    </submittedName>
</protein>
<dbReference type="EMBL" id="KI517416">
    <property type="protein sequence ID" value="ESQ46742.1"/>
    <property type="molecule type" value="Genomic_DNA"/>
</dbReference>
<dbReference type="Gramene" id="ESQ46742">
    <property type="protein sequence ID" value="ESQ46742"/>
    <property type="gene ID" value="EUTSA_v10028044mg"/>
</dbReference>
<dbReference type="Proteomes" id="UP000030689">
    <property type="component" value="Unassembled WGS sequence"/>
</dbReference>
<reference evidence="2 3" key="1">
    <citation type="journal article" date="2013" name="Front. Plant Sci.">
        <title>The Reference Genome of the Halophytic Plant Eutrema salsugineum.</title>
        <authorList>
            <person name="Yang R."/>
            <person name="Jarvis D.E."/>
            <person name="Chen H."/>
            <person name="Beilstein M.A."/>
            <person name="Grimwood J."/>
            <person name="Jenkins J."/>
            <person name="Shu S."/>
            <person name="Prochnik S."/>
            <person name="Xin M."/>
            <person name="Ma C."/>
            <person name="Schmutz J."/>
            <person name="Wing R.A."/>
            <person name="Mitchell-Olds T."/>
            <person name="Schumaker K.S."/>
            <person name="Wang X."/>
        </authorList>
    </citation>
    <scope>NUCLEOTIDE SEQUENCE [LARGE SCALE GENOMIC DNA]</scope>
</reference>
<evidence type="ECO:0000256" key="1">
    <source>
        <dbReference type="SAM" id="MobiDB-lite"/>
    </source>
</evidence>
<accession>V4LW54</accession>
<evidence type="ECO:0000313" key="3">
    <source>
        <dbReference type="Proteomes" id="UP000030689"/>
    </source>
</evidence>
<organism evidence="2 3">
    <name type="scientific">Eutrema salsugineum</name>
    <name type="common">Saltwater cress</name>
    <name type="synonym">Sisymbrium salsugineum</name>
    <dbReference type="NCBI Taxonomy" id="72664"/>
    <lineage>
        <taxon>Eukaryota</taxon>
        <taxon>Viridiplantae</taxon>
        <taxon>Streptophyta</taxon>
        <taxon>Embryophyta</taxon>
        <taxon>Tracheophyta</taxon>
        <taxon>Spermatophyta</taxon>
        <taxon>Magnoliopsida</taxon>
        <taxon>eudicotyledons</taxon>
        <taxon>Gunneridae</taxon>
        <taxon>Pentapetalae</taxon>
        <taxon>rosids</taxon>
        <taxon>malvids</taxon>
        <taxon>Brassicales</taxon>
        <taxon>Brassicaceae</taxon>
        <taxon>Eutremeae</taxon>
        <taxon>Eutrema</taxon>
    </lineage>
</organism>
<dbReference type="AlphaFoldDB" id="V4LW54"/>
<name>V4LW54_EUTSA</name>
<dbReference type="eggNOG" id="KOG0584">
    <property type="taxonomic scope" value="Eukaryota"/>
</dbReference>
<feature type="region of interest" description="Disordered" evidence="1">
    <location>
        <begin position="1"/>
        <end position="20"/>
    </location>
</feature>
<dbReference type="KEGG" id="eus:EUTSA_v10028044mg"/>
<feature type="compositionally biased region" description="Basic and acidic residues" evidence="1">
    <location>
        <begin position="8"/>
        <end position="20"/>
    </location>
</feature>
<sequence length="67" mass="7566">MEGVGIKETGRNHGGDREIGSSEMGIPFAAKLRFRSRFRSSIDSYCFAREAFSDPRLFKSPVDFFSL</sequence>
<keyword evidence="3" id="KW-1185">Reference proteome</keyword>
<evidence type="ECO:0000313" key="2">
    <source>
        <dbReference type="EMBL" id="ESQ46742.1"/>
    </source>
</evidence>